<name>A0A9P5CR58_CRYP1</name>
<dbReference type="AlphaFoldDB" id="A0A9P5CR58"/>
<dbReference type="GeneID" id="63840377"/>
<protein>
    <submittedName>
        <fullName evidence="1">Uncharacterized protein</fullName>
    </submittedName>
</protein>
<comment type="caution">
    <text evidence="1">The sequence shown here is derived from an EMBL/GenBank/DDBJ whole genome shotgun (WGS) entry which is preliminary data.</text>
</comment>
<sequence length="157" mass="16846">MSSQPIPILVTGKGEPVGRVVIDTLQPEYEVIHFTLASAVKEELPLLLTNKPPANPSSTLGTGHWSADRPPQALLLGGAYQDADIESLTALVGATEGAVQIPWLRVDTRNKAPPLQQPTEAELREYGMDVARRMKEMLGQLGAEGKLGPGNGRVYLV</sequence>
<evidence type="ECO:0000313" key="2">
    <source>
        <dbReference type="Proteomes" id="UP000803844"/>
    </source>
</evidence>
<gene>
    <name evidence="1" type="ORF">M406DRAFT_355759</name>
</gene>
<dbReference type="RefSeq" id="XP_040778874.1">
    <property type="nucleotide sequence ID" value="XM_040923248.1"/>
</dbReference>
<evidence type="ECO:0000313" key="1">
    <source>
        <dbReference type="EMBL" id="KAF3767913.1"/>
    </source>
</evidence>
<dbReference type="EMBL" id="MU032346">
    <property type="protein sequence ID" value="KAF3767913.1"/>
    <property type="molecule type" value="Genomic_DNA"/>
</dbReference>
<proteinExistence type="predicted"/>
<dbReference type="Proteomes" id="UP000803844">
    <property type="component" value="Unassembled WGS sequence"/>
</dbReference>
<reference evidence="1" key="1">
    <citation type="journal article" date="2020" name="Phytopathology">
        <title>Genome sequence of the chestnut blight fungus Cryphonectria parasitica EP155: A fundamental resource for an archetypical invasive plant pathogen.</title>
        <authorList>
            <person name="Crouch J.A."/>
            <person name="Dawe A."/>
            <person name="Aerts A."/>
            <person name="Barry K."/>
            <person name="Churchill A.C.L."/>
            <person name="Grimwood J."/>
            <person name="Hillman B."/>
            <person name="Milgroom M.G."/>
            <person name="Pangilinan J."/>
            <person name="Smith M."/>
            <person name="Salamov A."/>
            <person name="Schmutz J."/>
            <person name="Yadav J."/>
            <person name="Grigoriev I.V."/>
            <person name="Nuss D."/>
        </authorList>
    </citation>
    <scope>NUCLEOTIDE SEQUENCE</scope>
    <source>
        <strain evidence="1">EP155</strain>
    </source>
</reference>
<keyword evidence="2" id="KW-1185">Reference proteome</keyword>
<accession>A0A9P5CR58</accession>
<dbReference type="OrthoDB" id="3649348at2759"/>
<organism evidence="1 2">
    <name type="scientific">Cryphonectria parasitica (strain ATCC 38755 / EP155)</name>
    <dbReference type="NCBI Taxonomy" id="660469"/>
    <lineage>
        <taxon>Eukaryota</taxon>
        <taxon>Fungi</taxon>
        <taxon>Dikarya</taxon>
        <taxon>Ascomycota</taxon>
        <taxon>Pezizomycotina</taxon>
        <taxon>Sordariomycetes</taxon>
        <taxon>Sordariomycetidae</taxon>
        <taxon>Diaporthales</taxon>
        <taxon>Cryphonectriaceae</taxon>
        <taxon>Cryphonectria-Endothia species complex</taxon>
        <taxon>Cryphonectria</taxon>
    </lineage>
</organism>